<dbReference type="Pfam" id="PF11387">
    <property type="entry name" value="DUF2795"/>
    <property type="match status" value="1"/>
</dbReference>
<sequence length="66" mass="7367">MNVTRVEIADAVGDAFDTCPANKDDLLAWATANRARVEVIHALQQLPEATYHAVRELWPHLSDLAR</sequence>
<evidence type="ECO:0000313" key="1">
    <source>
        <dbReference type="EMBL" id="NEE04195.1"/>
    </source>
</evidence>
<gene>
    <name evidence="1" type="ORF">G1H10_28895</name>
</gene>
<comment type="caution">
    <text evidence="1">The sequence shown here is derived from an EMBL/GenBank/DDBJ whole genome shotgun (WGS) entry which is preliminary data.</text>
</comment>
<protein>
    <submittedName>
        <fullName evidence="1">DUF2795 domain-containing protein</fullName>
    </submittedName>
</protein>
<accession>A0A6L9SFN7</accession>
<keyword evidence="2" id="KW-1185">Reference proteome</keyword>
<dbReference type="Proteomes" id="UP000475214">
    <property type="component" value="Unassembled WGS sequence"/>
</dbReference>
<dbReference type="EMBL" id="JAAGOA010000030">
    <property type="protein sequence ID" value="NEE04195.1"/>
    <property type="molecule type" value="Genomic_DNA"/>
</dbReference>
<dbReference type="AlphaFoldDB" id="A0A6L9SFN7"/>
<dbReference type="RefSeq" id="WP_163744517.1">
    <property type="nucleotide sequence ID" value="NZ_JAAGOA010000030.1"/>
</dbReference>
<proteinExistence type="predicted"/>
<dbReference type="InterPro" id="IPR021527">
    <property type="entry name" value="DUF2795"/>
</dbReference>
<organism evidence="1 2">
    <name type="scientific">Phytoactinopolyspora halotolerans</name>
    <dbReference type="NCBI Taxonomy" id="1981512"/>
    <lineage>
        <taxon>Bacteria</taxon>
        <taxon>Bacillati</taxon>
        <taxon>Actinomycetota</taxon>
        <taxon>Actinomycetes</taxon>
        <taxon>Jiangellales</taxon>
        <taxon>Jiangellaceae</taxon>
        <taxon>Phytoactinopolyspora</taxon>
    </lineage>
</organism>
<reference evidence="1 2" key="1">
    <citation type="submission" date="2020-02" db="EMBL/GenBank/DDBJ databases">
        <authorList>
            <person name="Li X.-J."/>
            <person name="Han X.-M."/>
        </authorList>
    </citation>
    <scope>NUCLEOTIDE SEQUENCE [LARGE SCALE GENOMIC DNA]</scope>
    <source>
        <strain evidence="1 2">CCTCC AB 2017055</strain>
    </source>
</reference>
<name>A0A6L9SFN7_9ACTN</name>
<evidence type="ECO:0000313" key="2">
    <source>
        <dbReference type="Proteomes" id="UP000475214"/>
    </source>
</evidence>